<dbReference type="InterPro" id="IPR052055">
    <property type="entry name" value="Hepadnavirus_pol/RT"/>
</dbReference>
<dbReference type="Gene3D" id="3.30.70.270">
    <property type="match status" value="1"/>
</dbReference>
<dbReference type="EC" id="3.1.26.4" evidence="2"/>
<protein>
    <recommendedName>
        <fullName evidence="2">ribonuclease H</fullName>
        <ecNumber evidence="2">3.1.26.4</ecNumber>
    </recommendedName>
</protein>
<evidence type="ECO:0000313" key="5">
    <source>
        <dbReference type="EMBL" id="TRY93130.1"/>
    </source>
</evidence>
<sequence>MPWSGPDPVIPRPWTISLRIRVGLAWPPGLAPSDLVPVHPPISRALALLSTGLVKERGGTSPLPSSDHLPGSFPGDSAHKSASGRPRHGDHRHVPTTTPVSLPGSLAEASRGLTVGGPDNPAGLHDSIRASFLREEIDALLTKGAVEPVPPADMERGFYSPYFLVPKKAGGLRPILDLRRLNRHLAKYRFKMLTVRCILPCIRPGDWFATIDLKDAYFQVEVVPRHRPFLRFCFQGHAYQYKVLPFGLALSPRTFTKVVRAALAPLRRAGIRILDYLDDWLLIASSRDQLIRHQGKVLSHLNRLGLKVNWEKSHLTPVRVISFLGMELNSESMLARLSVERTRALLTALFAVSSRPVVRLKLIQRLLGHMSAAAPVIRLGLLRMRPLQQWLLSRVPSWAWRQGALRLEDGVLLRSGVPLSSHPNRVVVTTDASKTGWGAVCGSHRESDHSQEATQPFMMLVTLMEIRLKAGVFLSQDKVCRMSSSWTTMRSSVERSRGAERRSEREGERRLG</sequence>
<dbReference type="SUPFAM" id="SSF56672">
    <property type="entry name" value="DNA/RNA polymerases"/>
    <property type="match status" value="1"/>
</dbReference>
<dbReference type="Proteomes" id="UP000316079">
    <property type="component" value="Unassembled WGS sequence"/>
</dbReference>
<feature type="domain" description="Reverse transcriptase" evidence="4">
    <location>
        <begin position="146"/>
        <end position="328"/>
    </location>
</feature>
<proteinExistence type="inferred from homology"/>
<evidence type="ECO:0000256" key="1">
    <source>
        <dbReference type="ARBA" id="ARBA00010879"/>
    </source>
</evidence>
<feature type="region of interest" description="Disordered" evidence="3">
    <location>
        <begin position="490"/>
        <end position="512"/>
    </location>
</feature>
<reference evidence="5 6" key="1">
    <citation type="journal article" date="2019" name="Sci. Data">
        <title>Hybrid genome assembly and annotation of Danionella translucida.</title>
        <authorList>
            <person name="Kadobianskyi M."/>
            <person name="Schulze L."/>
            <person name="Schuelke M."/>
            <person name="Judkewitz B."/>
        </authorList>
    </citation>
    <scope>NUCLEOTIDE SEQUENCE [LARGE SCALE GENOMIC DNA]</scope>
    <source>
        <strain evidence="5 6">Bolton</strain>
    </source>
</reference>
<keyword evidence="6" id="KW-1185">Reference proteome</keyword>
<name>A0A553QT20_9TELE</name>
<dbReference type="InterPro" id="IPR043502">
    <property type="entry name" value="DNA/RNA_pol_sf"/>
</dbReference>
<dbReference type="InterPro" id="IPR000477">
    <property type="entry name" value="RT_dom"/>
</dbReference>
<dbReference type="PANTHER" id="PTHR33050:SF7">
    <property type="entry name" value="RIBONUCLEASE H"/>
    <property type="match status" value="1"/>
</dbReference>
<dbReference type="CDD" id="cd03714">
    <property type="entry name" value="RT_DIRS1"/>
    <property type="match status" value="1"/>
</dbReference>
<evidence type="ECO:0000259" key="4">
    <source>
        <dbReference type="PROSITE" id="PS50878"/>
    </source>
</evidence>
<feature type="region of interest" description="Disordered" evidence="3">
    <location>
        <begin position="57"/>
        <end position="105"/>
    </location>
</feature>
<comment type="similarity">
    <text evidence="1">Belongs to the beta type-B retroviral polymerase family. HERV class-II K(HML-2) pol subfamily.</text>
</comment>
<organism evidence="5 6">
    <name type="scientific">Danionella cerebrum</name>
    <dbReference type="NCBI Taxonomy" id="2873325"/>
    <lineage>
        <taxon>Eukaryota</taxon>
        <taxon>Metazoa</taxon>
        <taxon>Chordata</taxon>
        <taxon>Craniata</taxon>
        <taxon>Vertebrata</taxon>
        <taxon>Euteleostomi</taxon>
        <taxon>Actinopterygii</taxon>
        <taxon>Neopterygii</taxon>
        <taxon>Teleostei</taxon>
        <taxon>Ostariophysi</taxon>
        <taxon>Cypriniformes</taxon>
        <taxon>Danionidae</taxon>
        <taxon>Danioninae</taxon>
        <taxon>Danionella</taxon>
    </lineage>
</organism>
<dbReference type="InterPro" id="IPR043128">
    <property type="entry name" value="Rev_trsase/Diguanyl_cyclase"/>
</dbReference>
<evidence type="ECO:0000313" key="6">
    <source>
        <dbReference type="Proteomes" id="UP000316079"/>
    </source>
</evidence>
<dbReference type="PROSITE" id="PS50878">
    <property type="entry name" value="RT_POL"/>
    <property type="match status" value="1"/>
</dbReference>
<evidence type="ECO:0000256" key="3">
    <source>
        <dbReference type="SAM" id="MobiDB-lite"/>
    </source>
</evidence>
<dbReference type="STRING" id="623744.A0A553QT20"/>
<dbReference type="AlphaFoldDB" id="A0A553QT20"/>
<feature type="compositionally biased region" description="Basic and acidic residues" evidence="3">
    <location>
        <begin position="492"/>
        <end position="512"/>
    </location>
</feature>
<gene>
    <name evidence="5" type="ORF">DNTS_016476</name>
</gene>
<dbReference type="Gene3D" id="3.10.10.10">
    <property type="entry name" value="HIV Type 1 Reverse Transcriptase, subunit A, domain 1"/>
    <property type="match status" value="1"/>
</dbReference>
<dbReference type="PANTHER" id="PTHR33050">
    <property type="entry name" value="REVERSE TRANSCRIPTASE DOMAIN-CONTAINING PROTEIN"/>
    <property type="match status" value="1"/>
</dbReference>
<evidence type="ECO:0000256" key="2">
    <source>
        <dbReference type="ARBA" id="ARBA00012180"/>
    </source>
</evidence>
<dbReference type="Pfam" id="PF00078">
    <property type="entry name" value="RVT_1"/>
    <property type="match status" value="1"/>
</dbReference>
<dbReference type="OrthoDB" id="7756796at2759"/>
<dbReference type="GO" id="GO:0004523">
    <property type="term" value="F:RNA-DNA hybrid ribonuclease activity"/>
    <property type="evidence" value="ECO:0007669"/>
    <property type="project" value="UniProtKB-EC"/>
</dbReference>
<comment type="caution">
    <text evidence="5">The sequence shown here is derived from an EMBL/GenBank/DDBJ whole genome shotgun (WGS) entry which is preliminary data.</text>
</comment>
<dbReference type="EMBL" id="SRMA01025565">
    <property type="protein sequence ID" value="TRY93130.1"/>
    <property type="molecule type" value="Genomic_DNA"/>
</dbReference>
<accession>A0A553QT20</accession>